<evidence type="ECO:0000256" key="1">
    <source>
        <dbReference type="SAM" id="MobiDB-lite"/>
    </source>
</evidence>
<geneLocation type="mitochondrion" evidence="2"/>
<protein>
    <submittedName>
        <fullName evidence="2">Uncharacterized protein</fullName>
    </submittedName>
</protein>
<reference evidence="2" key="1">
    <citation type="submission" date="2019-03" db="EMBL/GenBank/DDBJ databases">
        <title>Largest Complete Mitochondrial Genome of a Gymnosperm, Sitka Spruce (Picea sitchensis), Indicates Complex Physical Structure.</title>
        <authorList>
            <person name="Jackman S.D."/>
            <person name="Coombe L."/>
            <person name="Warren R."/>
            <person name="Kirk H."/>
            <person name="Trinh E."/>
            <person name="McLeod T."/>
            <person name="Pleasance S."/>
            <person name="Pandoh P."/>
            <person name="Zhao Y."/>
            <person name="Coope R."/>
            <person name="Bousquet J."/>
            <person name="Bohlmann J.C."/>
            <person name="Jones S.J.M."/>
            <person name="Birol I."/>
        </authorList>
    </citation>
    <scope>NUCLEOTIDE SEQUENCE</scope>
    <source>
        <strain evidence="2">Q903</strain>
    </source>
</reference>
<organism evidence="2">
    <name type="scientific">Picea sitchensis</name>
    <name type="common">Sitka spruce</name>
    <name type="synonym">Pinus sitchensis</name>
    <dbReference type="NCBI Taxonomy" id="3332"/>
    <lineage>
        <taxon>Eukaryota</taxon>
        <taxon>Viridiplantae</taxon>
        <taxon>Streptophyta</taxon>
        <taxon>Embryophyta</taxon>
        <taxon>Tracheophyta</taxon>
        <taxon>Spermatophyta</taxon>
        <taxon>Pinopsida</taxon>
        <taxon>Pinidae</taxon>
        <taxon>Conifers I</taxon>
        <taxon>Pinales</taxon>
        <taxon>Pinaceae</taxon>
        <taxon>Picea</taxon>
    </lineage>
</organism>
<accession>A0A6B9XRW2</accession>
<gene>
    <name evidence="2" type="primary">orf06790</name>
    <name evidence="2" type="ORF">Q903MT_gene6736</name>
</gene>
<dbReference type="EMBL" id="MK697705">
    <property type="protein sequence ID" value="QHR92688.1"/>
    <property type="molecule type" value="Genomic_DNA"/>
</dbReference>
<evidence type="ECO:0000313" key="2">
    <source>
        <dbReference type="EMBL" id="QHR92688.1"/>
    </source>
</evidence>
<dbReference type="AlphaFoldDB" id="A0A6B9XRW2"/>
<name>A0A6B9XRW2_PICSI</name>
<feature type="region of interest" description="Disordered" evidence="1">
    <location>
        <begin position="54"/>
        <end position="97"/>
    </location>
</feature>
<keyword evidence="2" id="KW-0496">Mitochondrion</keyword>
<sequence length="97" mass="11342">MRKYESHFSKEKLPKLLREAHDIFCFYYCEELILYGYTDQWCILAKVGTMRYTATPTRRGKQRPGTDQHNSNNSGFRNNSNHSPMIAPCLPDKHLSS</sequence>
<proteinExistence type="predicted"/>
<feature type="compositionally biased region" description="Low complexity" evidence="1">
    <location>
        <begin position="70"/>
        <end position="83"/>
    </location>
</feature>